<dbReference type="Pfam" id="PF01509">
    <property type="entry name" value="TruB_N"/>
    <property type="match status" value="1"/>
</dbReference>
<organism evidence="7">
    <name type="scientific">freshwater metagenome</name>
    <dbReference type="NCBI Taxonomy" id="449393"/>
    <lineage>
        <taxon>unclassified sequences</taxon>
        <taxon>metagenomes</taxon>
        <taxon>ecological metagenomes</taxon>
    </lineage>
</organism>
<evidence type="ECO:0000256" key="1">
    <source>
        <dbReference type="ARBA" id="ARBA00012787"/>
    </source>
</evidence>
<evidence type="ECO:0000259" key="6">
    <source>
        <dbReference type="Pfam" id="PF16198"/>
    </source>
</evidence>
<dbReference type="EC" id="5.4.99.25" evidence="1"/>
<dbReference type="InterPro" id="IPR014780">
    <property type="entry name" value="tRNA_psdUridine_synth_TruB"/>
</dbReference>
<evidence type="ECO:0000256" key="3">
    <source>
        <dbReference type="ARBA" id="ARBA00023235"/>
    </source>
</evidence>
<evidence type="ECO:0000313" key="9">
    <source>
        <dbReference type="EMBL" id="CAB5018817.1"/>
    </source>
</evidence>
<evidence type="ECO:0000313" key="7">
    <source>
        <dbReference type="EMBL" id="CAB4789384.1"/>
    </source>
</evidence>
<proteinExistence type="inferred from homology"/>
<dbReference type="SUPFAM" id="SSF55120">
    <property type="entry name" value="Pseudouridine synthase"/>
    <property type="match status" value="1"/>
</dbReference>
<dbReference type="EMBL" id="CAFBMN010000033">
    <property type="protein sequence ID" value="CAB4905242.1"/>
    <property type="molecule type" value="Genomic_DNA"/>
</dbReference>
<dbReference type="GO" id="GO:0003723">
    <property type="term" value="F:RNA binding"/>
    <property type="evidence" value="ECO:0007669"/>
    <property type="project" value="InterPro"/>
</dbReference>
<dbReference type="InterPro" id="IPR015225">
    <property type="entry name" value="tRNA_psdUridine_synth_fam2_C"/>
</dbReference>
<dbReference type="SUPFAM" id="SSF88697">
    <property type="entry name" value="PUA domain-like"/>
    <property type="match status" value="1"/>
</dbReference>
<feature type="domain" description="Pseudouridine synthase II N-terminal" evidence="4">
    <location>
        <begin position="28"/>
        <end position="183"/>
    </location>
</feature>
<dbReference type="EMBL" id="CAFAAC010000053">
    <property type="protein sequence ID" value="CAB4789384.1"/>
    <property type="molecule type" value="Genomic_DNA"/>
</dbReference>
<feature type="domain" description="tRNA pseudouridylate synthase B C-terminal" evidence="6">
    <location>
        <begin position="184"/>
        <end position="224"/>
    </location>
</feature>
<evidence type="ECO:0000313" key="8">
    <source>
        <dbReference type="EMBL" id="CAB4905242.1"/>
    </source>
</evidence>
<dbReference type="Pfam" id="PF16198">
    <property type="entry name" value="TruB_C_2"/>
    <property type="match status" value="1"/>
</dbReference>
<dbReference type="InterPro" id="IPR020103">
    <property type="entry name" value="PsdUridine_synth_cat_dom_sf"/>
</dbReference>
<dbReference type="Gene3D" id="2.30.130.10">
    <property type="entry name" value="PUA domain"/>
    <property type="match status" value="1"/>
</dbReference>
<dbReference type="PANTHER" id="PTHR13767:SF2">
    <property type="entry name" value="PSEUDOURIDYLATE SYNTHASE TRUB1"/>
    <property type="match status" value="1"/>
</dbReference>
<dbReference type="GO" id="GO:1990481">
    <property type="term" value="P:mRNA pseudouridine synthesis"/>
    <property type="evidence" value="ECO:0007669"/>
    <property type="project" value="TreeGrafter"/>
</dbReference>
<sequence length="297" mass="31442">MNNQATDGFLVVDKDGGMTSHDVVAIARRALGTRKVGHAGTLDPMATGVLVLGFGNGTRLLQYITDGDKSYSATVVLGASTVTDDAEGEVLVSAAPEKLAHISDEMIRAELAKMFGSILQRPSSVSAVKVDGERAHARVRAGEKFELPSREVLISQLDVLDIKREQTRICVDIAVTCSAGTFIRAIARDCGDALGVGGHLSALRRTRVASFTLESAVSIENLKAGEFSVLSIATVAEKTFPLRSIGEDEAIEISFGRSLVKNSSEEITAAISHGELLALLKNDDAHARPIAVFAAKN</sequence>
<dbReference type="InterPro" id="IPR015947">
    <property type="entry name" value="PUA-like_sf"/>
</dbReference>
<accession>A0A6J6X1N1</accession>
<dbReference type="CDD" id="cd02573">
    <property type="entry name" value="PseudoU_synth_EcTruB"/>
    <property type="match status" value="1"/>
</dbReference>
<dbReference type="InterPro" id="IPR032819">
    <property type="entry name" value="TruB_C"/>
</dbReference>
<dbReference type="InterPro" id="IPR002501">
    <property type="entry name" value="PsdUridine_synth_N"/>
</dbReference>
<dbReference type="EMBL" id="CAFBPP010000027">
    <property type="protein sequence ID" value="CAB5018817.1"/>
    <property type="molecule type" value="Genomic_DNA"/>
</dbReference>
<dbReference type="AlphaFoldDB" id="A0A6J6X1N1"/>
<keyword evidence="2" id="KW-0819">tRNA processing</keyword>
<gene>
    <name evidence="7" type="ORF">UFOPK2967_00821</name>
    <name evidence="8" type="ORF">UFOPK3587_00724</name>
    <name evidence="9" type="ORF">UFOPK4114_00726</name>
</gene>
<dbReference type="InterPro" id="IPR036974">
    <property type="entry name" value="PUA_sf"/>
</dbReference>
<dbReference type="NCBIfam" id="TIGR00431">
    <property type="entry name" value="TruB"/>
    <property type="match status" value="1"/>
</dbReference>
<evidence type="ECO:0000259" key="4">
    <source>
        <dbReference type="Pfam" id="PF01509"/>
    </source>
</evidence>
<dbReference type="GO" id="GO:0006400">
    <property type="term" value="P:tRNA modification"/>
    <property type="evidence" value="ECO:0007669"/>
    <property type="project" value="TreeGrafter"/>
</dbReference>
<evidence type="ECO:0000259" key="5">
    <source>
        <dbReference type="Pfam" id="PF09142"/>
    </source>
</evidence>
<dbReference type="Pfam" id="PF09142">
    <property type="entry name" value="TruB_C"/>
    <property type="match status" value="1"/>
</dbReference>
<feature type="domain" description="tRNA pseudouridine synthase II TruB subfamily 2 C-terminal" evidence="5">
    <location>
        <begin position="240"/>
        <end position="293"/>
    </location>
</feature>
<reference evidence="7" key="1">
    <citation type="submission" date="2020-05" db="EMBL/GenBank/DDBJ databases">
        <authorList>
            <person name="Chiriac C."/>
            <person name="Salcher M."/>
            <person name="Ghai R."/>
            <person name="Kavagutti S V."/>
        </authorList>
    </citation>
    <scope>NUCLEOTIDE SEQUENCE</scope>
</reference>
<protein>
    <recommendedName>
        <fullName evidence="1">tRNA pseudouridine(55) synthase</fullName>
        <ecNumber evidence="1">5.4.99.25</ecNumber>
    </recommendedName>
</protein>
<name>A0A6J6X1N1_9ZZZZ</name>
<dbReference type="HAMAP" id="MF_01080">
    <property type="entry name" value="TruB_bact"/>
    <property type="match status" value="1"/>
</dbReference>
<dbReference type="GO" id="GO:0160148">
    <property type="term" value="F:tRNA pseudouridine(55) synthase activity"/>
    <property type="evidence" value="ECO:0007669"/>
    <property type="project" value="UniProtKB-EC"/>
</dbReference>
<keyword evidence="3" id="KW-0413">Isomerase</keyword>
<dbReference type="PANTHER" id="PTHR13767">
    <property type="entry name" value="TRNA-PSEUDOURIDINE SYNTHASE"/>
    <property type="match status" value="1"/>
</dbReference>
<evidence type="ECO:0000256" key="2">
    <source>
        <dbReference type="ARBA" id="ARBA00022694"/>
    </source>
</evidence>
<dbReference type="Gene3D" id="3.30.2350.10">
    <property type="entry name" value="Pseudouridine synthase"/>
    <property type="match status" value="1"/>
</dbReference>